<reference evidence="2" key="2">
    <citation type="submission" date="2020-09" db="EMBL/GenBank/DDBJ databases">
        <authorList>
            <person name="Sun Q."/>
            <person name="Zhou Y."/>
        </authorList>
    </citation>
    <scope>NUCLEOTIDE SEQUENCE</scope>
    <source>
        <strain evidence="2">CGMCC 1.15343</strain>
    </source>
</reference>
<feature type="domain" description="KTSC" evidence="1">
    <location>
        <begin position="3"/>
        <end position="59"/>
    </location>
</feature>
<proteinExistence type="predicted"/>
<dbReference type="AlphaFoldDB" id="A0A916UJM2"/>
<dbReference type="Proteomes" id="UP000651668">
    <property type="component" value="Unassembled WGS sequence"/>
</dbReference>
<evidence type="ECO:0000313" key="2">
    <source>
        <dbReference type="EMBL" id="GGC75534.1"/>
    </source>
</evidence>
<reference evidence="2" key="1">
    <citation type="journal article" date="2014" name="Int. J. Syst. Evol. Microbiol.">
        <title>Complete genome sequence of Corynebacterium casei LMG S-19264T (=DSM 44701T), isolated from a smear-ripened cheese.</title>
        <authorList>
            <consortium name="US DOE Joint Genome Institute (JGI-PGF)"/>
            <person name="Walter F."/>
            <person name="Albersmeier A."/>
            <person name="Kalinowski J."/>
            <person name="Ruckert C."/>
        </authorList>
    </citation>
    <scope>NUCLEOTIDE SEQUENCE</scope>
    <source>
        <strain evidence="2">CGMCC 1.15343</strain>
    </source>
</reference>
<dbReference type="InterPro" id="IPR025309">
    <property type="entry name" value="KTSC_dom"/>
</dbReference>
<organism evidence="2 3">
    <name type="scientific">Pedobacter quisquiliarum</name>
    <dbReference type="NCBI Taxonomy" id="1834438"/>
    <lineage>
        <taxon>Bacteria</taxon>
        <taxon>Pseudomonadati</taxon>
        <taxon>Bacteroidota</taxon>
        <taxon>Sphingobacteriia</taxon>
        <taxon>Sphingobacteriales</taxon>
        <taxon>Sphingobacteriaceae</taxon>
        <taxon>Pedobacter</taxon>
    </lineage>
</organism>
<gene>
    <name evidence="2" type="ORF">GCM10011387_31580</name>
</gene>
<protein>
    <recommendedName>
        <fullName evidence="1">KTSC domain-containing protein</fullName>
    </recommendedName>
</protein>
<dbReference type="EMBL" id="BMIL01000013">
    <property type="protein sequence ID" value="GGC75534.1"/>
    <property type="molecule type" value="Genomic_DNA"/>
</dbReference>
<comment type="caution">
    <text evidence="2">The sequence shown here is derived from an EMBL/GenBank/DDBJ whole genome shotgun (WGS) entry which is preliminary data.</text>
</comment>
<dbReference type="Pfam" id="PF13619">
    <property type="entry name" value="KTSC"/>
    <property type="match status" value="1"/>
</dbReference>
<sequence>MPSTVIQAYTYNAADHTLRITFVSGKVYNYKAVPKQVYVGMRGAVSKGKYFNSYIKDLYEFEELA</sequence>
<dbReference type="RefSeq" id="WP_188627910.1">
    <property type="nucleotide sequence ID" value="NZ_BMIL01000013.1"/>
</dbReference>
<accession>A0A916UJM2</accession>
<name>A0A916UJM2_9SPHI</name>
<evidence type="ECO:0000313" key="3">
    <source>
        <dbReference type="Proteomes" id="UP000651668"/>
    </source>
</evidence>
<evidence type="ECO:0000259" key="1">
    <source>
        <dbReference type="Pfam" id="PF13619"/>
    </source>
</evidence>
<keyword evidence="3" id="KW-1185">Reference proteome</keyword>